<evidence type="ECO:0000256" key="1">
    <source>
        <dbReference type="SAM" id="MobiDB-lite"/>
    </source>
</evidence>
<sequence>MRSENQADSEVSASAPGVEDAQKEMSQQKELEAKEAKPTDSSRVFAIGEKVRYWSGTHAKWVDAHVQRINLGPAGDLISYDLSAKAQAEISRVKDASTPEDAPPPVRPLPPAVPPVERVVTLAPVEVEKFDQDAEVQYFSESRERWIDAVVSRR</sequence>
<organism evidence="2 3">
    <name type="scientific">Effrenium voratum</name>
    <dbReference type="NCBI Taxonomy" id="2562239"/>
    <lineage>
        <taxon>Eukaryota</taxon>
        <taxon>Sar</taxon>
        <taxon>Alveolata</taxon>
        <taxon>Dinophyceae</taxon>
        <taxon>Suessiales</taxon>
        <taxon>Symbiodiniaceae</taxon>
        <taxon>Effrenium</taxon>
    </lineage>
</organism>
<reference evidence="2" key="1">
    <citation type="submission" date="2023-08" db="EMBL/GenBank/DDBJ databases">
        <authorList>
            <person name="Chen Y."/>
            <person name="Shah S."/>
            <person name="Dougan E. K."/>
            <person name="Thang M."/>
            <person name="Chan C."/>
        </authorList>
    </citation>
    <scope>NUCLEOTIDE SEQUENCE</scope>
</reference>
<dbReference type="AlphaFoldDB" id="A0AA36JIJ0"/>
<feature type="compositionally biased region" description="Polar residues" evidence="1">
    <location>
        <begin position="1"/>
        <end position="12"/>
    </location>
</feature>
<evidence type="ECO:0000313" key="2">
    <source>
        <dbReference type="EMBL" id="CAJ1405643.1"/>
    </source>
</evidence>
<accession>A0AA36JIJ0</accession>
<evidence type="ECO:0000313" key="3">
    <source>
        <dbReference type="Proteomes" id="UP001178507"/>
    </source>
</evidence>
<keyword evidence="3" id="KW-1185">Reference proteome</keyword>
<name>A0AA36JIJ0_9DINO</name>
<feature type="region of interest" description="Disordered" evidence="1">
    <location>
        <begin position="1"/>
        <end position="42"/>
    </location>
</feature>
<feature type="compositionally biased region" description="Basic and acidic residues" evidence="1">
    <location>
        <begin position="20"/>
        <end position="40"/>
    </location>
</feature>
<feature type="region of interest" description="Disordered" evidence="1">
    <location>
        <begin position="91"/>
        <end position="112"/>
    </location>
</feature>
<protein>
    <submittedName>
        <fullName evidence="2">Uncharacterized protein</fullName>
    </submittedName>
</protein>
<dbReference type="Proteomes" id="UP001178507">
    <property type="component" value="Unassembled WGS sequence"/>
</dbReference>
<feature type="compositionally biased region" description="Pro residues" evidence="1">
    <location>
        <begin position="101"/>
        <end position="112"/>
    </location>
</feature>
<gene>
    <name evidence="2" type="ORF">EVOR1521_LOCUS27802</name>
</gene>
<proteinExistence type="predicted"/>
<comment type="caution">
    <text evidence="2">The sequence shown here is derived from an EMBL/GenBank/DDBJ whole genome shotgun (WGS) entry which is preliminary data.</text>
</comment>
<dbReference type="EMBL" id="CAUJNA010003594">
    <property type="protein sequence ID" value="CAJ1405643.1"/>
    <property type="molecule type" value="Genomic_DNA"/>
</dbReference>